<feature type="region of interest" description="Disordered" evidence="3">
    <location>
        <begin position="506"/>
        <end position="527"/>
    </location>
</feature>
<gene>
    <name evidence="4" type="ORF">EMWEY_00023760</name>
</gene>
<evidence type="ECO:0000256" key="2">
    <source>
        <dbReference type="ARBA" id="ARBA00022737"/>
    </source>
</evidence>
<sequence>MPASHLGDERKAPAAIAAAANAQRLQYALKGLCLWEDEEGKDEGQRRGNRRTLMKGSSPPGFVLSMTARWPGCQTLCSFTAADLGSRVALWIVESPVDPPAMVVYHPKKQKLEEEKGSGELPEAGLGVSLTPACIKGVEGAFLFGGRSHLGDIVNDCFFYNSANRKWTKLKCQGEKPAKRCFHAAAFSAKTQSLYVFGGQGEDGNTLAATCKLVNAKEWVELANQDAPPPRTHHSLSVVEGATTGESLLLFGGLVDGSDTNDLWVLPIASKKPAWHRLGEVSGTPPAKRHGHSATVAGPRCFIFGGVGKHWMGWEISYFDMNAYDVEVSSWFSVNLLSPLADLPSHGLAVATGDPSTMLHVFAAGEKSWNDGSIFRLAAVCSTLDISFFAQGLRNAKVVSADNRMRKDELRLAVDELTATVEEDNRLANSVSSKTDELVEQWESLLRSISETHSDVLKKLQMAQELEAKTAAIASDTAAREAAAAEKCDELQRQLEYFQLRLDESEQWAPDAAPRQQSSGGDVREGD</sequence>
<evidence type="ECO:0000313" key="4">
    <source>
        <dbReference type="EMBL" id="CDJ59645.1"/>
    </source>
</evidence>
<dbReference type="Pfam" id="PF24681">
    <property type="entry name" value="Kelch_KLHDC2_KLHL20_DRC7"/>
    <property type="match status" value="1"/>
</dbReference>
<reference evidence="4" key="2">
    <citation type="submission" date="2013-10" db="EMBL/GenBank/DDBJ databases">
        <authorList>
            <person name="Aslett M."/>
        </authorList>
    </citation>
    <scope>NUCLEOTIDE SEQUENCE [LARGE SCALE GENOMIC DNA]</scope>
    <source>
        <strain evidence="4">Weybridge</strain>
    </source>
</reference>
<dbReference type="GeneID" id="25336362"/>
<dbReference type="VEuPathDB" id="ToxoDB:EMWEY_00023760"/>
<organism evidence="4 5">
    <name type="scientific">Eimeria maxima</name>
    <name type="common">Coccidian parasite</name>
    <dbReference type="NCBI Taxonomy" id="5804"/>
    <lineage>
        <taxon>Eukaryota</taxon>
        <taxon>Sar</taxon>
        <taxon>Alveolata</taxon>
        <taxon>Apicomplexa</taxon>
        <taxon>Conoidasida</taxon>
        <taxon>Coccidia</taxon>
        <taxon>Eucoccidiorida</taxon>
        <taxon>Eimeriorina</taxon>
        <taxon>Eimeriidae</taxon>
        <taxon>Eimeria</taxon>
    </lineage>
</organism>
<keyword evidence="2" id="KW-0677">Repeat</keyword>
<keyword evidence="1" id="KW-0880">Kelch repeat</keyword>
<protein>
    <recommendedName>
        <fullName evidence="6">Kelch motif domain-containing protein</fullName>
    </recommendedName>
</protein>
<dbReference type="SUPFAM" id="SSF117281">
    <property type="entry name" value="Kelch motif"/>
    <property type="match status" value="1"/>
</dbReference>
<evidence type="ECO:0000256" key="1">
    <source>
        <dbReference type="ARBA" id="ARBA00022441"/>
    </source>
</evidence>
<accession>U6MDB0</accession>
<evidence type="ECO:0000256" key="3">
    <source>
        <dbReference type="SAM" id="MobiDB-lite"/>
    </source>
</evidence>
<dbReference type="EMBL" id="HG720652">
    <property type="protein sequence ID" value="CDJ59645.1"/>
    <property type="molecule type" value="Genomic_DNA"/>
</dbReference>
<dbReference type="Proteomes" id="UP000030763">
    <property type="component" value="Unassembled WGS sequence"/>
</dbReference>
<name>U6MDB0_EIMMA</name>
<dbReference type="RefSeq" id="XP_013336292.1">
    <property type="nucleotide sequence ID" value="XM_013480838.1"/>
</dbReference>
<dbReference type="PANTHER" id="PTHR46093">
    <property type="entry name" value="ACYL-COA-BINDING DOMAIN-CONTAINING PROTEIN 5"/>
    <property type="match status" value="1"/>
</dbReference>
<evidence type="ECO:0000313" key="5">
    <source>
        <dbReference type="Proteomes" id="UP000030763"/>
    </source>
</evidence>
<feature type="region of interest" description="Disordered" evidence="3">
    <location>
        <begin position="39"/>
        <end position="58"/>
    </location>
</feature>
<dbReference type="OrthoDB" id="346810at2759"/>
<proteinExistence type="predicted"/>
<dbReference type="AlphaFoldDB" id="U6MDB0"/>
<dbReference type="InterPro" id="IPR015915">
    <property type="entry name" value="Kelch-typ_b-propeller"/>
</dbReference>
<keyword evidence="5" id="KW-1185">Reference proteome</keyword>
<dbReference type="OMA" id="AGPRCFI"/>
<dbReference type="PANTHER" id="PTHR46093:SF18">
    <property type="entry name" value="FIBRONECTIN TYPE-III DOMAIN-CONTAINING PROTEIN"/>
    <property type="match status" value="1"/>
</dbReference>
<dbReference type="Gene3D" id="2.120.10.80">
    <property type="entry name" value="Kelch-type beta propeller"/>
    <property type="match status" value="1"/>
</dbReference>
<evidence type="ECO:0008006" key="6">
    <source>
        <dbReference type="Google" id="ProtNLM"/>
    </source>
</evidence>
<reference evidence="4" key="1">
    <citation type="submission" date="2013-10" db="EMBL/GenBank/DDBJ databases">
        <title>Genomic analysis of the causative agents of coccidiosis in chickens.</title>
        <authorList>
            <person name="Reid A.J."/>
            <person name="Blake D."/>
            <person name="Billington K."/>
            <person name="Browne H."/>
            <person name="Dunn M."/>
            <person name="Hung S."/>
            <person name="Kawahara F."/>
            <person name="Miranda-Saavedra D."/>
            <person name="Mourier T."/>
            <person name="Nagra H."/>
            <person name="Otto T.D."/>
            <person name="Rawlings N."/>
            <person name="Sanchez A."/>
            <person name="Sanders M."/>
            <person name="Subramaniam C."/>
            <person name="Tay Y."/>
            <person name="Dear P."/>
            <person name="Doerig C."/>
            <person name="Gruber A."/>
            <person name="Parkinson J."/>
            <person name="Shirley M."/>
            <person name="Wan K.L."/>
            <person name="Berriman M."/>
            <person name="Tomley F."/>
            <person name="Pain A."/>
        </authorList>
    </citation>
    <scope>NUCLEOTIDE SEQUENCE [LARGE SCALE GENOMIC DNA]</scope>
    <source>
        <strain evidence="4">Weybridge</strain>
    </source>
</reference>